<protein>
    <submittedName>
        <fullName evidence="1">Uncharacterized protein</fullName>
    </submittedName>
</protein>
<proteinExistence type="predicted"/>
<name>A0ACC2UW70_9FUNG</name>
<organism evidence="1 2">
    <name type="scientific">Entomophthora muscae</name>
    <dbReference type="NCBI Taxonomy" id="34485"/>
    <lineage>
        <taxon>Eukaryota</taxon>
        <taxon>Fungi</taxon>
        <taxon>Fungi incertae sedis</taxon>
        <taxon>Zoopagomycota</taxon>
        <taxon>Entomophthoromycotina</taxon>
        <taxon>Entomophthoromycetes</taxon>
        <taxon>Entomophthorales</taxon>
        <taxon>Entomophthoraceae</taxon>
        <taxon>Entomophthora</taxon>
    </lineage>
</organism>
<dbReference type="EMBL" id="QTSX02000001">
    <property type="protein sequence ID" value="KAJ9090617.1"/>
    <property type="molecule type" value="Genomic_DNA"/>
</dbReference>
<gene>
    <name evidence="1" type="ORF">DSO57_1000468</name>
</gene>
<evidence type="ECO:0000313" key="1">
    <source>
        <dbReference type="EMBL" id="KAJ9090617.1"/>
    </source>
</evidence>
<comment type="caution">
    <text evidence="1">The sequence shown here is derived from an EMBL/GenBank/DDBJ whole genome shotgun (WGS) entry which is preliminary data.</text>
</comment>
<sequence>MENDLKHMQDLCSLYYPTSKKIRLAANVPMKVDSQAATIPIRDFLPYKCCGKAFYDQSLSLEHYFSVHFTLIHNYIRNQPPSQFTMSALGNTSIHIFRRVQLFLNALSYLPKNPKHFRPSPHSKPPNLFTNPYSATLAMAYDFLDTSLKPPNPYHQFISKLQELIPDLNHKDIWSYWAPYFYPGIFKPSHIARPHISSLRLSTSHLKVSPVKLQVPHTLILHPTSSCRTLQSLQLFSPAPTYACPISSCGRIFTSRSDVTLHIKCHN</sequence>
<evidence type="ECO:0000313" key="2">
    <source>
        <dbReference type="Proteomes" id="UP001165960"/>
    </source>
</evidence>
<keyword evidence="2" id="KW-1185">Reference proteome</keyword>
<accession>A0ACC2UW70</accession>
<dbReference type="Proteomes" id="UP001165960">
    <property type="component" value="Unassembled WGS sequence"/>
</dbReference>
<reference evidence="1" key="1">
    <citation type="submission" date="2022-04" db="EMBL/GenBank/DDBJ databases">
        <title>Genome of the entomopathogenic fungus Entomophthora muscae.</title>
        <authorList>
            <person name="Elya C."/>
            <person name="Lovett B.R."/>
            <person name="Lee E."/>
            <person name="Macias A.M."/>
            <person name="Hajek A.E."/>
            <person name="De Bivort B.L."/>
            <person name="Kasson M.T."/>
            <person name="De Fine Licht H.H."/>
            <person name="Stajich J.E."/>
        </authorList>
    </citation>
    <scope>NUCLEOTIDE SEQUENCE</scope>
    <source>
        <strain evidence="1">Berkeley</strain>
    </source>
</reference>